<dbReference type="AlphaFoldDB" id="A0A150WXQ8"/>
<dbReference type="STRING" id="279360.MB14_10830"/>
<evidence type="ECO:0000313" key="2">
    <source>
        <dbReference type="EMBL" id="KYG71269.1"/>
    </source>
</evidence>
<keyword evidence="3" id="KW-1185">Reference proteome</keyword>
<accession>A0A150WXQ8</accession>
<dbReference type="EMBL" id="LQZQ01000051">
    <property type="protein sequence ID" value="KYG71269.1"/>
    <property type="molecule type" value="Genomic_DNA"/>
</dbReference>
<evidence type="ECO:0000313" key="3">
    <source>
        <dbReference type="Proteomes" id="UP000075583"/>
    </source>
</evidence>
<evidence type="ECO:0000256" key="1">
    <source>
        <dbReference type="SAM" id="MobiDB-lite"/>
    </source>
</evidence>
<evidence type="ECO:0008006" key="4">
    <source>
        <dbReference type="Google" id="ProtNLM"/>
    </source>
</evidence>
<protein>
    <recommendedName>
        <fullName evidence="4">Nucleoid-structuring protein H-NS</fullName>
    </recommendedName>
</protein>
<dbReference type="Proteomes" id="UP000075583">
    <property type="component" value="Unassembled WGS sequence"/>
</dbReference>
<sequence length="254" mass="29084">MKCRNGFIPVATFFLCRFLLKNSARNDKRMSHSFPIFVRLQDSCFHFDSNFLYSKRKLCEKLLKELFSENNSYLEQNLLEEKSFNEAIYMKPNSHNMKSIFKLVPVFCLLLFVMSSCKSQKAVVDANQEPEEVIEETTPEPTPPVKKEEPKEDPEAANRALDARLSNYFGQIANASSINAANNNIREAVGMFSNGEAPVLIIFYAANGTEDFDEPTTITKYLNYLKDLKKAPHKVKEMVMDSQGRIKELVLVKK</sequence>
<feature type="region of interest" description="Disordered" evidence="1">
    <location>
        <begin position="128"/>
        <end position="157"/>
    </location>
</feature>
<feature type="compositionally biased region" description="Basic and acidic residues" evidence="1">
    <location>
        <begin position="145"/>
        <end position="156"/>
    </location>
</feature>
<comment type="caution">
    <text evidence="2">The sequence shown here is derived from an EMBL/GenBank/DDBJ whole genome shotgun (WGS) entry which is preliminary data.</text>
</comment>
<name>A0A150WXQ8_ROSEK</name>
<organism evidence="2 3">
    <name type="scientific">Roseivirga ehrenbergii (strain DSM 102268 / JCM 13514 / KCTC 12282 / NCIMB 14502 / KMM 6017)</name>
    <dbReference type="NCBI Taxonomy" id="279360"/>
    <lineage>
        <taxon>Bacteria</taxon>
        <taxon>Pseudomonadati</taxon>
        <taxon>Bacteroidota</taxon>
        <taxon>Cytophagia</taxon>
        <taxon>Cytophagales</taxon>
        <taxon>Roseivirgaceae</taxon>
        <taxon>Roseivirga</taxon>
    </lineage>
</organism>
<gene>
    <name evidence="2" type="ORF">MB14_10830</name>
</gene>
<reference evidence="2" key="1">
    <citation type="submission" date="2016-01" db="EMBL/GenBank/DDBJ databases">
        <title>Genome sequencing of Roseivirga ehrenbergii KMM 6017.</title>
        <authorList>
            <person name="Selvaratnam C."/>
            <person name="Thevarajoo S."/>
            <person name="Goh K.M."/>
            <person name="Ee R."/>
            <person name="Chan K.-G."/>
            <person name="Chong C.S."/>
        </authorList>
    </citation>
    <scope>NUCLEOTIDE SEQUENCE [LARGE SCALE GENOMIC DNA]</scope>
    <source>
        <strain evidence="2">KMM 6017</strain>
    </source>
</reference>
<feature type="compositionally biased region" description="Acidic residues" evidence="1">
    <location>
        <begin position="128"/>
        <end position="138"/>
    </location>
</feature>
<proteinExistence type="predicted"/>